<organism evidence="1 2">
    <name type="scientific">Vermiconidia calcicola</name>
    <dbReference type="NCBI Taxonomy" id="1690605"/>
    <lineage>
        <taxon>Eukaryota</taxon>
        <taxon>Fungi</taxon>
        <taxon>Dikarya</taxon>
        <taxon>Ascomycota</taxon>
        <taxon>Pezizomycotina</taxon>
        <taxon>Dothideomycetes</taxon>
        <taxon>Dothideomycetidae</taxon>
        <taxon>Mycosphaerellales</taxon>
        <taxon>Extremaceae</taxon>
        <taxon>Vermiconidia</taxon>
    </lineage>
</organism>
<gene>
    <name evidence="1" type="ORF">LTR37_008762</name>
</gene>
<evidence type="ECO:0000313" key="1">
    <source>
        <dbReference type="EMBL" id="KAK3713077.1"/>
    </source>
</evidence>
<evidence type="ECO:0000313" key="2">
    <source>
        <dbReference type="Proteomes" id="UP001281147"/>
    </source>
</evidence>
<sequence>MLPSSLHVSTSPSLESTKLANGLPVVRRFITKYNDKGTAEFAKNRDETINWHDVGGIKNYALGYTTTTSPVKIADDADIYAFDQHLVHKPGMVIPGGAICRYVDFAPGIPSPMHRTISVDFGVVIEGQMESKLDSGETRLMNRGDLMVMRVALHEWRNPSKTEWARMLFVLLDAEAPIVNGKTVDEDYGNALPGIPKSQ</sequence>
<keyword evidence="2" id="KW-1185">Reference proteome</keyword>
<reference evidence="1" key="1">
    <citation type="submission" date="2023-07" db="EMBL/GenBank/DDBJ databases">
        <title>Black Yeasts Isolated from many extreme environments.</title>
        <authorList>
            <person name="Coleine C."/>
            <person name="Stajich J.E."/>
            <person name="Selbmann L."/>
        </authorList>
    </citation>
    <scope>NUCLEOTIDE SEQUENCE</scope>
    <source>
        <strain evidence="1">CCFEE 5714</strain>
    </source>
</reference>
<name>A0ACC3NAA4_9PEZI</name>
<accession>A0ACC3NAA4</accession>
<comment type="caution">
    <text evidence="1">The sequence shown here is derived from an EMBL/GenBank/DDBJ whole genome shotgun (WGS) entry which is preliminary data.</text>
</comment>
<dbReference type="EMBL" id="JAUTXU010000065">
    <property type="protein sequence ID" value="KAK3713077.1"/>
    <property type="molecule type" value="Genomic_DNA"/>
</dbReference>
<protein>
    <submittedName>
        <fullName evidence="1">Uncharacterized protein</fullName>
    </submittedName>
</protein>
<dbReference type="Proteomes" id="UP001281147">
    <property type="component" value="Unassembled WGS sequence"/>
</dbReference>
<proteinExistence type="predicted"/>